<feature type="transmembrane region" description="Helical" evidence="1">
    <location>
        <begin position="118"/>
        <end position="140"/>
    </location>
</feature>
<keyword evidence="1" id="KW-0812">Transmembrane</keyword>
<feature type="transmembrane region" description="Helical" evidence="1">
    <location>
        <begin position="296"/>
        <end position="318"/>
    </location>
</feature>
<feature type="transmembrane region" description="Helical" evidence="1">
    <location>
        <begin position="62"/>
        <end position="81"/>
    </location>
</feature>
<feature type="transmembrane region" description="Helical" evidence="1">
    <location>
        <begin position="324"/>
        <end position="344"/>
    </location>
</feature>
<dbReference type="SUPFAM" id="SSF55073">
    <property type="entry name" value="Nucleotide cyclase"/>
    <property type="match status" value="1"/>
</dbReference>
<protein>
    <recommendedName>
        <fullName evidence="4">Guanylate cyclase domain-containing protein</fullName>
    </recommendedName>
</protein>
<reference evidence="2 3" key="1">
    <citation type="submission" date="2024-04" db="EMBL/GenBank/DDBJ databases">
        <title>Tritrichomonas musculus Genome.</title>
        <authorList>
            <person name="Alves-Ferreira E."/>
            <person name="Grigg M."/>
            <person name="Lorenzi H."/>
            <person name="Galac M."/>
        </authorList>
    </citation>
    <scope>NUCLEOTIDE SEQUENCE [LARGE SCALE GENOMIC DNA]</scope>
    <source>
        <strain evidence="2 3">EAF2021</strain>
    </source>
</reference>
<keyword evidence="3" id="KW-1185">Reference proteome</keyword>
<evidence type="ECO:0000256" key="1">
    <source>
        <dbReference type="SAM" id="Phobius"/>
    </source>
</evidence>
<sequence>MHSPYSTSFTITNTIGSTRGFVSFSSNSVFSQQRGPSNTEKFKSNILHLSINVHRYTGIDNIWHNFAMIFRLLQTFCIYLLPRCRIFWQMNKSTNFFIYILELPLHLCFVPGNENFHSYFLMILFLFFFISLIFIFFLILRNPAEYSISNSVIFYISLFCSVLTPILSTFVFTLYGYCLNNLVFQHNNHTEIIAAIVLGSFAVILSLISHYFSYYIKEGTSLIDFSSLFVPWAPYTGLYAHFNTYILILGFLGEFLPVEEKYYQIGFSIFALIGANPGVILYLFYNPIFQDLNDTIYWSTFLTVNMISIILMNIRFLSDNLTPVILFVVVIISLVVFFLIYNFIMRRITMKYSKKLFSVYKHTKPYLPATTPLVFTAPMPSQVLLSRDAYSVMQSFSSLGITTVREFHYYIFVGSYMKMPAIKNLDFIKWGLNYFHDNKTLLISTQICQYFKDNSQTQAVLIQKLNETDDLSIFMTPIVFNLVLYHADVISDKPAFLKKLYKKANGGLVRSRRALAIFWGCVLKHSTNQMAESLCKLRDTISETRTHFDELIRCYPFSLDAIGLYLNFMTEICGEYNKCNRYINKMSAKFIEMKSDAIENEESVDGISLLLNDHTRHFSPYIQKLTQYLDQENQARENTNGPVISIWTLSIISSLTLIICILVIMILTLVSFNEYPQILSIVNSADDVFIELASLIIGARRICLFASGVLEPENENELDDFDSSVYDNPGVLLPWIIDRSERLPSLILRFYKSMTNDLEILRVITGHIRKLEIFGSEVEGKLTYIIDMMAMSIRNIAVNIPYYFDIFEIKETEQTRQSIQKMIKDQKKRPLYKYSFGRAYPNEKRKHPHLLENNNNINHEGISNYTNICNSSEMRLLLRNIEAASALCDDFIFEFQKISKRKVDSLTRLLYYSMIFFPICYIFVFGLVLLINCLSIKKEANFRLTLFLSLPEQVASEIYNSDSFAIVSKIKNDDNSSNKSNDEGDTPENDQIKEKTLRIESLHQFSSKSNLITGIGIKEYLISSSTFILIAAFSMFILTYYSKSVNETFQSRSYMLCSSALRYSSVSYSSMFLEESFFTSQVALFNESEIIRLSDKFLTRAQTYHRYLTQGSDSIIYDFREYQGIEDLILNDVKMTISNLSGIFTIGYSHALLQHNAYSSDSFDTVMRLFIATSFGMLETYKNNTHYYQLNGNTWYHYNHLIVSHLLSDLENATGIYLQGVSQVIYRSFMITLIVSIVAIVVLLLIFIGPILSSSKAISQYFSTCVRCLCQVPPEVFTRSFYINKWLKGQISRSNYGQYETTFTRNISREFQSKIISESSEKILVFTSNGEYIETPSYDVSQLKEKNLQNILNLVLNTNDQTVFDEIQRAFDRFQEAKDKIDNIRIICKLNDDQSVKITVTGIQLSHLSSSITSFQRYYSYILILLSDFTEEAEIEAKYKFEKEKTLRLLNQIVPDEFAIRIHDGENNISFSATIGSALTISIVNYDTCLDNTNLSLTSEIIVKIRKAVNETLSEFNNVSLLLISGGDLLFIAGLFNEEQNGRTEAIDTIQFAMKLNQLICDILDSYNLDMFLKFGICTGGPIFCRLIRNNSIASFTSGEPVSLSKILRDKCEKGQLIFERTTYECCSDLELNVKQAGEFEYQGKSNPYYSIPLDKNIQIVNDI</sequence>
<keyword evidence="1" id="KW-1133">Transmembrane helix</keyword>
<feature type="transmembrane region" description="Helical" evidence="1">
    <location>
        <begin position="1229"/>
        <end position="1252"/>
    </location>
</feature>
<proteinExistence type="predicted"/>
<keyword evidence="1" id="KW-0472">Membrane</keyword>
<feature type="transmembrane region" description="Helical" evidence="1">
    <location>
        <begin position="262"/>
        <end position="284"/>
    </location>
</feature>
<evidence type="ECO:0000313" key="3">
    <source>
        <dbReference type="Proteomes" id="UP001470230"/>
    </source>
</evidence>
<accession>A0ABR2KM03</accession>
<dbReference type="Gene3D" id="3.30.70.1230">
    <property type="entry name" value="Nucleotide cyclase"/>
    <property type="match status" value="1"/>
</dbReference>
<evidence type="ECO:0000313" key="2">
    <source>
        <dbReference type="EMBL" id="KAK8892164.1"/>
    </source>
</evidence>
<feature type="transmembrane region" description="Helical" evidence="1">
    <location>
        <begin position="192"/>
        <end position="216"/>
    </location>
</feature>
<organism evidence="2 3">
    <name type="scientific">Tritrichomonas musculus</name>
    <dbReference type="NCBI Taxonomy" id="1915356"/>
    <lineage>
        <taxon>Eukaryota</taxon>
        <taxon>Metamonada</taxon>
        <taxon>Parabasalia</taxon>
        <taxon>Tritrichomonadida</taxon>
        <taxon>Tritrichomonadidae</taxon>
        <taxon>Tritrichomonas</taxon>
    </lineage>
</organism>
<feature type="transmembrane region" description="Helical" evidence="1">
    <location>
        <begin position="646"/>
        <end position="672"/>
    </location>
</feature>
<feature type="transmembrane region" description="Helical" evidence="1">
    <location>
        <begin position="152"/>
        <end position="172"/>
    </location>
</feature>
<comment type="caution">
    <text evidence="2">The sequence shown here is derived from an EMBL/GenBank/DDBJ whole genome shotgun (WGS) entry which is preliminary data.</text>
</comment>
<dbReference type="Proteomes" id="UP001470230">
    <property type="component" value="Unassembled WGS sequence"/>
</dbReference>
<dbReference type="EMBL" id="JAPFFF010000004">
    <property type="protein sequence ID" value="KAK8892164.1"/>
    <property type="molecule type" value="Genomic_DNA"/>
</dbReference>
<feature type="transmembrane region" description="Helical" evidence="1">
    <location>
        <begin position="909"/>
        <end position="934"/>
    </location>
</feature>
<evidence type="ECO:0008006" key="4">
    <source>
        <dbReference type="Google" id="ProtNLM"/>
    </source>
</evidence>
<feature type="transmembrane region" description="Helical" evidence="1">
    <location>
        <begin position="93"/>
        <end position="112"/>
    </location>
</feature>
<feature type="transmembrane region" description="Helical" evidence="1">
    <location>
        <begin position="1020"/>
        <end position="1041"/>
    </location>
</feature>
<dbReference type="InterPro" id="IPR029787">
    <property type="entry name" value="Nucleotide_cyclase"/>
</dbReference>
<name>A0ABR2KM03_9EUKA</name>
<gene>
    <name evidence="2" type="ORF">M9Y10_029387</name>
</gene>